<organism evidence="1 2">
    <name type="scientific">Sphingomonas corticis</name>
    <dbReference type="NCBI Taxonomy" id="2722791"/>
    <lineage>
        <taxon>Bacteria</taxon>
        <taxon>Pseudomonadati</taxon>
        <taxon>Pseudomonadota</taxon>
        <taxon>Alphaproteobacteria</taxon>
        <taxon>Sphingomonadales</taxon>
        <taxon>Sphingomonadaceae</taxon>
        <taxon>Sphingomonas</taxon>
    </lineage>
</organism>
<dbReference type="RefSeq" id="WP_168133763.1">
    <property type="nucleotide sequence ID" value="NZ_JAAVJH010000003.1"/>
</dbReference>
<evidence type="ECO:0000313" key="2">
    <source>
        <dbReference type="Proteomes" id="UP000732399"/>
    </source>
</evidence>
<dbReference type="Proteomes" id="UP000732399">
    <property type="component" value="Unassembled WGS sequence"/>
</dbReference>
<dbReference type="Gene3D" id="3.10.450.530">
    <property type="entry name" value="Ribonuclease toxin, BrnT, of type II toxin-antitoxin system"/>
    <property type="match status" value="1"/>
</dbReference>
<dbReference type="InterPro" id="IPR038573">
    <property type="entry name" value="BrnT_sf"/>
</dbReference>
<evidence type="ECO:0000313" key="1">
    <source>
        <dbReference type="EMBL" id="NJR78250.1"/>
    </source>
</evidence>
<dbReference type="Pfam" id="PF04365">
    <property type="entry name" value="BrnT_toxin"/>
    <property type="match status" value="1"/>
</dbReference>
<comment type="caution">
    <text evidence="1">The sequence shown here is derived from an EMBL/GenBank/DDBJ whole genome shotgun (WGS) entry which is preliminary data.</text>
</comment>
<keyword evidence="2" id="KW-1185">Reference proteome</keyword>
<name>A0ABX1CPN0_9SPHN</name>
<sequence>MDISFDPAKRAKTLAERGLDFADAGRVFAGLTMTRSDDRFDYPEPRFQTFGLLDERLVMVVWAEVEERRRIISMRKCNERERDWFAQQLG</sequence>
<proteinExistence type="predicted"/>
<protein>
    <submittedName>
        <fullName evidence="1">BrnT family toxin</fullName>
    </submittedName>
</protein>
<reference evidence="1 2" key="1">
    <citation type="submission" date="2020-03" db="EMBL/GenBank/DDBJ databases">
        <authorList>
            <person name="Wang L."/>
            <person name="He N."/>
            <person name="Li Y."/>
            <person name="Fang Y."/>
            <person name="Zhang F."/>
        </authorList>
    </citation>
    <scope>NUCLEOTIDE SEQUENCE [LARGE SCALE GENOMIC DNA]</scope>
    <source>
        <strain evidence="1 2">36D10-4-7</strain>
    </source>
</reference>
<accession>A0ABX1CPN0</accession>
<dbReference type="EMBL" id="JAAVJH010000003">
    <property type="protein sequence ID" value="NJR78250.1"/>
    <property type="molecule type" value="Genomic_DNA"/>
</dbReference>
<dbReference type="InterPro" id="IPR007460">
    <property type="entry name" value="BrnT_toxin"/>
</dbReference>
<gene>
    <name evidence="1" type="ORF">HBH26_06415</name>
</gene>